<dbReference type="Proteomes" id="UP000186817">
    <property type="component" value="Unassembled WGS sequence"/>
</dbReference>
<dbReference type="AlphaFoldDB" id="A0A1Q9D447"/>
<feature type="compositionally biased region" description="Low complexity" evidence="1">
    <location>
        <begin position="353"/>
        <end position="368"/>
    </location>
</feature>
<evidence type="ECO:0000256" key="3">
    <source>
        <dbReference type="SAM" id="SignalP"/>
    </source>
</evidence>
<name>A0A1Q9D447_SYMMI</name>
<feature type="compositionally biased region" description="Basic and acidic residues" evidence="1">
    <location>
        <begin position="454"/>
        <end position="481"/>
    </location>
</feature>
<dbReference type="EMBL" id="LSRX01000735">
    <property type="protein sequence ID" value="OLP89952.1"/>
    <property type="molecule type" value="Genomic_DNA"/>
</dbReference>
<keyword evidence="3" id="KW-0732">Signal</keyword>
<evidence type="ECO:0000313" key="4">
    <source>
        <dbReference type="EMBL" id="OLP89952.1"/>
    </source>
</evidence>
<evidence type="ECO:0000313" key="5">
    <source>
        <dbReference type="Proteomes" id="UP000186817"/>
    </source>
</evidence>
<feature type="signal peptide" evidence="3">
    <location>
        <begin position="1"/>
        <end position="24"/>
    </location>
</feature>
<feature type="chain" id="PRO_5012932124" evidence="3">
    <location>
        <begin position="25"/>
        <end position="596"/>
    </location>
</feature>
<dbReference type="PROSITE" id="PS51257">
    <property type="entry name" value="PROKAR_LIPOPROTEIN"/>
    <property type="match status" value="1"/>
</dbReference>
<keyword evidence="2" id="KW-0812">Transmembrane</keyword>
<accession>A0A1Q9D447</accession>
<feature type="compositionally biased region" description="Basic and acidic residues" evidence="1">
    <location>
        <begin position="319"/>
        <end position="329"/>
    </location>
</feature>
<reference evidence="4 5" key="1">
    <citation type="submission" date="2016-02" db="EMBL/GenBank/DDBJ databases">
        <title>Genome analysis of coral dinoflagellate symbionts highlights evolutionary adaptations to a symbiotic lifestyle.</title>
        <authorList>
            <person name="Aranda M."/>
            <person name="Li Y."/>
            <person name="Liew Y.J."/>
            <person name="Baumgarten S."/>
            <person name="Simakov O."/>
            <person name="Wilson M."/>
            <person name="Piel J."/>
            <person name="Ashoor H."/>
            <person name="Bougouffa S."/>
            <person name="Bajic V.B."/>
            <person name="Ryu T."/>
            <person name="Ravasi T."/>
            <person name="Bayer T."/>
            <person name="Micklem G."/>
            <person name="Kim H."/>
            <person name="Bhak J."/>
            <person name="Lajeunesse T.C."/>
            <person name="Voolstra C.R."/>
        </authorList>
    </citation>
    <scope>NUCLEOTIDE SEQUENCE [LARGE SCALE GENOMIC DNA]</scope>
    <source>
        <strain evidence="4 5">CCMP2467</strain>
    </source>
</reference>
<protein>
    <submittedName>
        <fullName evidence="4">Uncharacterized protein</fullName>
    </submittedName>
</protein>
<feature type="transmembrane region" description="Helical" evidence="2">
    <location>
        <begin position="34"/>
        <end position="53"/>
    </location>
</feature>
<proteinExistence type="predicted"/>
<evidence type="ECO:0000256" key="2">
    <source>
        <dbReference type="SAM" id="Phobius"/>
    </source>
</evidence>
<gene>
    <name evidence="4" type="ORF">AK812_SmicGene28532</name>
</gene>
<feature type="region of interest" description="Disordered" evidence="1">
    <location>
        <begin position="336"/>
        <end position="404"/>
    </location>
</feature>
<keyword evidence="5" id="KW-1185">Reference proteome</keyword>
<keyword evidence="2" id="KW-1133">Transmembrane helix</keyword>
<feature type="compositionally biased region" description="Low complexity" evidence="1">
    <location>
        <begin position="483"/>
        <end position="492"/>
    </location>
</feature>
<evidence type="ECO:0000256" key="1">
    <source>
        <dbReference type="SAM" id="MobiDB-lite"/>
    </source>
</evidence>
<sequence>MTRAQGAAAVTLLACSLLLQGCGAGFYQAFIACWVLAFLTLCVWVGLGVQQVISGAAREALPPPVQAVRQESAFRFCCFFLEDVDVLTKKNETAPDERCSNKMRSAQLCCVALRAMEDEESLHKAASGPRPSQVSWADLLNHAIRAESVSAQAPLPQREPPLSRIATEFGGDVTFIAIYCWFIATALVACVVKVVLIFGAICQTIVAQFPKREANYADDAGACRLTRASMLMMQRYEKLVLMMLALVAQFRKGGDIDADDARAKKRRTALTKAHVLESFPDLRSGKREVNLNGRVYTAEDLEQAERRCRQKFGLPASGGDRRLHVDRSARPKLVLSATPKAIQEPEQPPPTEAAPDLDPAAASSAPVEAEAEPTEEAQVKEAPAAAEAPEAEPEPAKEPEPKASNGEFLAECIRRRCSSMATAKKFFDWLRSRVQTGDPKFRGRTCTIDDVEEAERRCKEAWSRKGEDDKEGAAGKGKDDQDSSSSSSSSSGSDRKAKAKKPIGGVDELVAYVMGKTSNPTKIETYFNKLFGKVGSEISVIGRALTQEETTEAWLRCTRAAEAAEEKKRARLAGIWKPKNAKLDEGLQKHPQYRRR</sequence>
<comment type="caution">
    <text evidence="4">The sequence shown here is derived from an EMBL/GenBank/DDBJ whole genome shotgun (WGS) entry which is preliminary data.</text>
</comment>
<keyword evidence="2" id="KW-0472">Membrane</keyword>
<feature type="region of interest" description="Disordered" evidence="1">
    <location>
        <begin position="312"/>
        <end position="331"/>
    </location>
</feature>
<feature type="transmembrane region" description="Helical" evidence="2">
    <location>
        <begin position="173"/>
        <end position="201"/>
    </location>
</feature>
<feature type="region of interest" description="Disordered" evidence="1">
    <location>
        <begin position="453"/>
        <end position="501"/>
    </location>
</feature>
<organism evidence="4 5">
    <name type="scientific">Symbiodinium microadriaticum</name>
    <name type="common">Dinoflagellate</name>
    <name type="synonym">Zooxanthella microadriatica</name>
    <dbReference type="NCBI Taxonomy" id="2951"/>
    <lineage>
        <taxon>Eukaryota</taxon>
        <taxon>Sar</taxon>
        <taxon>Alveolata</taxon>
        <taxon>Dinophyceae</taxon>
        <taxon>Suessiales</taxon>
        <taxon>Symbiodiniaceae</taxon>
        <taxon>Symbiodinium</taxon>
    </lineage>
</organism>